<dbReference type="Pfam" id="PF00326">
    <property type="entry name" value="Peptidase_S9"/>
    <property type="match status" value="1"/>
</dbReference>
<dbReference type="Pfam" id="PF02897">
    <property type="entry name" value="Peptidase_S9_N"/>
    <property type="match status" value="1"/>
</dbReference>
<dbReference type="PANTHER" id="PTHR42881:SF2">
    <property type="entry name" value="PROLYL ENDOPEPTIDASE"/>
    <property type="match status" value="1"/>
</dbReference>
<dbReference type="InterPro" id="IPR023302">
    <property type="entry name" value="Pept_S9A_N"/>
</dbReference>
<dbReference type="GO" id="GO:0005829">
    <property type="term" value="C:cytosol"/>
    <property type="evidence" value="ECO:0007669"/>
    <property type="project" value="TreeGrafter"/>
</dbReference>
<dbReference type="SUPFAM" id="SSF53474">
    <property type="entry name" value="alpha/beta-Hydrolases"/>
    <property type="match status" value="1"/>
</dbReference>
<keyword evidence="4" id="KW-0645">Protease</keyword>
<evidence type="ECO:0000256" key="3">
    <source>
        <dbReference type="ARBA" id="ARBA00011897"/>
    </source>
</evidence>
<dbReference type="FunFam" id="3.40.50.1820:FF:000005">
    <property type="entry name" value="Prolyl endopeptidase"/>
    <property type="match status" value="1"/>
</dbReference>
<reference evidence="9" key="1">
    <citation type="submission" date="2018-05" db="EMBL/GenBank/DDBJ databases">
        <authorList>
            <person name="Lanie J.A."/>
            <person name="Ng W.-L."/>
            <person name="Kazmierczak K.M."/>
            <person name="Andrzejewski T.M."/>
            <person name="Davidsen T.M."/>
            <person name="Wayne K.J."/>
            <person name="Tettelin H."/>
            <person name="Glass J.I."/>
            <person name="Rusch D."/>
            <person name="Podicherti R."/>
            <person name="Tsui H.-C.T."/>
            <person name="Winkler M.E."/>
        </authorList>
    </citation>
    <scope>NUCLEOTIDE SEQUENCE</scope>
</reference>
<evidence type="ECO:0000256" key="4">
    <source>
        <dbReference type="ARBA" id="ARBA00022670"/>
    </source>
</evidence>
<evidence type="ECO:0000256" key="2">
    <source>
        <dbReference type="ARBA" id="ARBA00005228"/>
    </source>
</evidence>
<dbReference type="InterPro" id="IPR001375">
    <property type="entry name" value="Peptidase_S9_cat"/>
</dbReference>
<dbReference type="Gene3D" id="2.130.10.120">
    <property type="entry name" value="Prolyl oligopeptidase, N-terminal domain"/>
    <property type="match status" value="1"/>
</dbReference>
<dbReference type="PRINTS" id="PR00862">
    <property type="entry name" value="PROLIGOPTASE"/>
</dbReference>
<proteinExistence type="inferred from homology"/>
<gene>
    <name evidence="9" type="ORF">METZ01_LOCUS84219</name>
</gene>
<evidence type="ECO:0000313" key="9">
    <source>
        <dbReference type="EMBL" id="SVA31365.1"/>
    </source>
</evidence>
<protein>
    <recommendedName>
        <fullName evidence="3">prolyl oligopeptidase</fullName>
        <ecNumber evidence="3">3.4.21.26</ecNumber>
    </recommendedName>
</protein>
<name>A0A381UT69_9ZZZZ</name>
<comment type="similarity">
    <text evidence="2">Belongs to the peptidase S9A family.</text>
</comment>
<feature type="domain" description="Peptidase S9 prolyl oligopeptidase catalytic" evidence="7">
    <location>
        <begin position="482"/>
        <end position="693"/>
    </location>
</feature>
<evidence type="ECO:0000259" key="8">
    <source>
        <dbReference type="Pfam" id="PF02897"/>
    </source>
</evidence>
<accession>A0A381UT69</accession>
<dbReference type="EC" id="3.4.21.26" evidence="3"/>
<evidence type="ECO:0000256" key="1">
    <source>
        <dbReference type="ARBA" id="ARBA00001070"/>
    </source>
</evidence>
<feature type="domain" description="Peptidase S9A N-terminal" evidence="8">
    <location>
        <begin position="24"/>
        <end position="423"/>
    </location>
</feature>
<dbReference type="SUPFAM" id="SSF50993">
    <property type="entry name" value="Peptidase/esterase 'gauge' domain"/>
    <property type="match status" value="1"/>
</dbReference>
<evidence type="ECO:0000259" key="7">
    <source>
        <dbReference type="Pfam" id="PF00326"/>
    </source>
</evidence>
<keyword evidence="6" id="KW-0720">Serine protease</keyword>
<evidence type="ECO:0000256" key="5">
    <source>
        <dbReference type="ARBA" id="ARBA00022801"/>
    </source>
</evidence>
<sequence>MISALFVFTLHKTVPVDVRYPHTDKVDVADTYFDTTISDPYRWLEDDHSKSTMAWVDKQNSFTNSYMRRIPFRRKIAKRLQEIWNYPSQGLPFKEGDKYYYFKNDGLQNQSVMYVQDTPNGEPEIFLNPNTFSRDGTIALGGIHFSPDHKYMGYSINNAGSDWQEFYILNLLTGERLPDHLEWVKFSGMAWRGNGFYYKKYPTPDEEEEFSGSNENAKVFYHRLGTSQSSDELIFYDPKSPKISPGISVTDDGRFLFLYRSSGTYGVSLAFRDTQYDQQKWTSIVDDYTCSIGIIDHIDGQLIARTDRNSPYKKIVRIDPEKPQEEHWVTLIEGTKEDVLSYVQLVGGKLLAHFTKDIISLWKVYDLNGKYLYDVELPGKGIVNGFGGKKDQMLTWYSFNNSVNPPMIYQYDITENRSKVYRESEARFNRENYVLKQEYYSSKDGTMVPIFITHKKDLEMDGKRPTLLYGYGGFNISIKPYFNKANSILLENNGVYVIANLRGGSEYGQEWHESGMLLNKQNVFDDFIYAAEYLFEKGITSPDYLAIKGGSNGGLLIGAVLNQRPDICKVAFPEVGVMDMLRYERFTIGHAWAVEYGSVDEKEHFENLVGYSPLHTIRVGTEYPSVLIYTADHDDRVVPAHSFKYAATLQSAQVGKDPILIRIGKSAGHGAGKPTKKKIEEVSEKWAFMFYEMGVGF</sequence>
<dbReference type="EMBL" id="UINC01007092">
    <property type="protein sequence ID" value="SVA31365.1"/>
    <property type="molecule type" value="Genomic_DNA"/>
</dbReference>
<dbReference type="PANTHER" id="PTHR42881">
    <property type="entry name" value="PROLYL ENDOPEPTIDASE"/>
    <property type="match status" value="1"/>
</dbReference>
<evidence type="ECO:0000256" key="6">
    <source>
        <dbReference type="ARBA" id="ARBA00022825"/>
    </source>
</evidence>
<comment type="catalytic activity">
    <reaction evidence="1">
        <text>Hydrolysis of Pro-|-Xaa &gt;&gt; Ala-|-Xaa in oligopeptides.</text>
        <dbReference type="EC" id="3.4.21.26"/>
    </reaction>
</comment>
<dbReference type="InterPro" id="IPR051167">
    <property type="entry name" value="Prolyl_oligopep/macrocyclase"/>
</dbReference>
<dbReference type="InterPro" id="IPR002470">
    <property type="entry name" value="Peptidase_S9A"/>
</dbReference>
<dbReference type="GO" id="GO:0006508">
    <property type="term" value="P:proteolysis"/>
    <property type="evidence" value="ECO:0007669"/>
    <property type="project" value="UniProtKB-KW"/>
</dbReference>
<dbReference type="PROSITE" id="PS00708">
    <property type="entry name" value="PRO_ENDOPEP_SER"/>
    <property type="match status" value="1"/>
</dbReference>
<dbReference type="AlphaFoldDB" id="A0A381UT69"/>
<organism evidence="9">
    <name type="scientific">marine metagenome</name>
    <dbReference type="NCBI Taxonomy" id="408172"/>
    <lineage>
        <taxon>unclassified sequences</taxon>
        <taxon>metagenomes</taxon>
        <taxon>ecological metagenomes</taxon>
    </lineage>
</organism>
<dbReference type="GO" id="GO:0070012">
    <property type="term" value="F:oligopeptidase activity"/>
    <property type="evidence" value="ECO:0007669"/>
    <property type="project" value="TreeGrafter"/>
</dbReference>
<dbReference type="Gene3D" id="3.40.50.1820">
    <property type="entry name" value="alpha/beta hydrolase"/>
    <property type="match status" value="1"/>
</dbReference>
<keyword evidence="5" id="KW-0378">Hydrolase</keyword>
<dbReference type="InterPro" id="IPR002471">
    <property type="entry name" value="Pept_S9_AS"/>
</dbReference>
<dbReference type="InterPro" id="IPR029058">
    <property type="entry name" value="AB_hydrolase_fold"/>
</dbReference>
<dbReference type="GO" id="GO:0004252">
    <property type="term" value="F:serine-type endopeptidase activity"/>
    <property type="evidence" value="ECO:0007669"/>
    <property type="project" value="UniProtKB-EC"/>
</dbReference>